<organism evidence="1 2">
    <name type="scientific">Gordonia crocea</name>
    <dbReference type="NCBI Taxonomy" id="589162"/>
    <lineage>
        <taxon>Bacteria</taxon>
        <taxon>Bacillati</taxon>
        <taxon>Actinomycetota</taxon>
        <taxon>Actinomycetes</taxon>
        <taxon>Mycobacteriales</taxon>
        <taxon>Gordoniaceae</taxon>
        <taxon>Gordonia</taxon>
    </lineage>
</organism>
<dbReference type="EMBL" id="BJOU01000011">
    <property type="protein sequence ID" value="GED98919.1"/>
    <property type="molecule type" value="Genomic_DNA"/>
</dbReference>
<dbReference type="Proteomes" id="UP000444980">
    <property type="component" value="Unassembled WGS sequence"/>
</dbReference>
<gene>
    <name evidence="1" type="ORF">nbrc107697_29580</name>
</gene>
<dbReference type="AlphaFoldDB" id="A0A7I9V1M8"/>
<sequence length="207" mass="22114">MGNNEGVTDASLSQDALGRALREVAEFVDDGGWEQPPMLFALVSTAVLAQTDPGLVDEYDDSELSPIAQEQLELSDDPQTQAQELEHLLATTSWPSAVAGCALVQEIIVLPPQASDDLDEAFEPLLADPEAADAAARETAHRHPERQRARLLVGALRDGPRLALLHLRDDDSDADALGGRLDLRSHPDLAPGLLEALAATLDAGEDF</sequence>
<evidence type="ECO:0000313" key="1">
    <source>
        <dbReference type="EMBL" id="GED98919.1"/>
    </source>
</evidence>
<comment type="caution">
    <text evidence="1">The sequence shown here is derived from an EMBL/GenBank/DDBJ whole genome shotgun (WGS) entry which is preliminary data.</text>
</comment>
<protein>
    <submittedName>
        <fullName evidence="1">Uncharacterized protein</fullName>
    </submittedName>
</protein>
<keyword evidence="2" id="KW-1185">Reference proteome</keyword>
<proteinExistence type="predicted"/>
<dbReference type="NCBIfam" id="NF040618">
    <property type="entry name" value="PPA1309_fam"/>
    <property type="match status" value="1"/>
</dbReference>
<name>A0A7I9V1M8_9ACTN</name>
<evidence type="ECO:0000313" key="2">
    <source>
        <dbReference type="Proteomes" id="UP000444980"/>
    </source>
</evidence>
<accession>A0A7I9V1M8</accession>
<reference evidence="2" key="1">
    <citation type="submission" date="2019-06" db="EMBL/GenBank/DDBJ databases">
        <title>Gordonia isolated from sludge of a wastewater treatment plant.</title>
        <authorList>
            <person name="Tamura T."/>
            <person name="Aoyama K."/>
            <person name="Kang Y."/>
            <person name="Saito S."/>
            <person name="Akiyama N."/>
            <person name="Yazawa K."/>
            <person name="Gonoi T."/>
            <person name="Mikami Y."/>
        </authorList>
    </citation>
    <scope>NUCLEOTIDE SEQUENCE [LARGE SCALE GENOMIC DNA]</scope>
    <source>
        <strain evidence="2">NBRC 107697</strain>
    </source>
</reference>
<dbReference type="InterPro" id="IPR047681">
    <property type="entry name" value="PPA1309-like"/>
</dbReference>